<gene>
    <name evidence="2" type="ORF">GGR27_001719</name>
</gene>
<evidence type="ECO:0008006" key="4">
    <source>
        <dbReference type="Google" id="ProtNLM"/>
    </source>
</evidence>
<comment type="caution">
    <text evidence="2">The sequence shown here is derived from an EMBL/GenBank/DDBJ whole genome shotgun (WGS) entry which is preliminary data.</text>
</comment>
<name>A0ABX0XAF5_9BACT</name>
<proteinExistence type="predicted"/>
<sequence>MGPKRQEILEASTSGLSATLDKLFAPPALPPPPINHFFTQDPNVAVGKTWVNSPYVAGVDVGKYRYPSLRGWYVNNLIDSPCTINERLTLFWINHFGMAEVSDHRAEYQYIQLFREFGGASFQTMIEKITVHPAMLYFLNGDWSSKYEPNENYARELLELFTIQKGPQIGEGDYTNYTEQDIRTAARILTGWRTRRLFSRDSGPVDSFFNDQTHDDETDPRNPNLEPKQLSRHFGNAVIVSNGADEYKDLIAIIFQQPETARAICRELYRYFVYSDITSEVEDTVITPLAQFMTANNFNVAATLRELLGSKHFYDINVRGPFIKNPYEYYLSILRPLHGFEHLDLSLANNPNSSQIRTIYNIGTAYFGWASSADMDVFTLPTVAGWKAYYQAPNYYRNWIGSASLQLRRKSVRDLTYQGIYVQIEGGEYKPRGLGWLEFVERLTIPEDVIEVVQECIDIFLPRELHPDQFDALKNELLRGQQDREWTIQWNSYLASPSNPDITRPLTNNIKSFFRALFSMAEFHLQ</sequence>
<protein>
    <recommendedName>
        <fullName evidence="4">DUF1800 domain-containing protein</fullName>
    </recommendedName>
</protein>
<organism evidence="2 3">
    <name type="scientific">Neolewinella antarctica</name>
    <dbReference type="NCBI Taxonomy" id="442734"/>
    <lineage>
        <taxon>Bacteria</taxon>
        <taxon>Pseudomonadati</taxon>
        <taxon>Bacteroidota</taxon>
        <taxon>Saprospiria</taxon>
        <taxon>Saprospirales</taxon>
        <taxon>Lewinellaceae</taxon>
        <taxon>Neolewinella</taxon>
    </lineage>
</organism>
<dbReference type="Proteomes" id="UP000770785">
    <property type="component" value="Unassembled WGS sequence"/>
</dbReference>
<accession>A0ABX0XAF5</accession>
<reference evidence="2 3" key="1">
    <citation type="submission" date="2020-03" db="EMBL/GenBank/DDBJ databases">
        <title>Genomic Encyclopedia of Type Strains, Phase IV (KMG-IV): sequencing the most valuable type-strain genomes for metagenomic binning, comparative biology and taxonomic classification.</title>
        <authorList>
            <person name="Goeker M."/>
        </authorList>
    </citation>
    <scope>NUCLEOTIDE SEQUENCE [LARGE SCALE GENOMIC DNA]</scope>
    <source>
        <strain evidence="2 3">DSM 105096</strain>
    </source>
</reference>
<feature type="region of interest" description="Disordered" evidence="1">
    <location>
        <begin position="207"/>
        <end position="229"/>
    </location>
</feature>
<dbReference type="EMBL" id="JAATJH010000002">
    <property type="protein sequence ID" value="NJC26220.1"/>
    <property type="molecule type" value="Genomic_DNA"/>
</dbReference>
<evidence type="ECO:0000313" key="3">
    <source>
        <dbReference type="Proteomes" id="UP000770785"/>
    </source>
</evidence>
<dbReference type="InterPro" id="IPR014917">
    <property type="entry name" value="DUF1800"/>
</dbReference>
<keyword evidence="3" id="KW-1185">Reference proteome</keyword>
<evidence type="ECO:0000256" key="1">
    <source>
        <dbReference type="SAM" id="MobiDB-lite"/>
    </source>
</evidence>
<evidence type="ECO:0000313" key="2">
    <source>
        <dbReference type="EMBL" id="NJC26220.1"/>
    </source>
</evidence>
<dbReference type="Pfam" id="PF08811">
    <property type="entry name" value="DUF1800"/>
    <property type="match status" value="1"/>
</dbReference>